<dbReference type="OrthoDB" id="143110at2"/>
<keyword evidence="5" id="KW-1185">Reference proteome</keyword>
<proteinExistence type="predicted"/>
<dbReference type="PANTHER" id="PTHR43877:SF1">
    <property type="entry name" value="ACETYLTRANSFERASE"/>
    <property type="match status" value="1"/>
</dbReference>
<evidence type="ECO:0000313" key="5">
    <source>
        <dbReference type="Proteomes" id="UP000320216"/>
    </source>
</evidence>
<keyword evidence="1 4" id="KW-0808">Transferase</keyword>
<dbReference type="GO" id="GO:0016747">
    <property type="term" value="F:acyltransferase activity, transferring groups other than amino-acyl groups"/>
    <property type="evidence" value="ECO:0007669"/>
    <property type="project" value="InterPro"/>
</dbReference>
<evidence type="ECO:0000313" key="4">
    <source>
        <dbReference type="EMBL" id="QDZ16163.1"/>
    </source>
</evidence>
<organism evidence="4 5">
    <name type="scientific">Humibacter ginsenosidimutans</name>
    <dbReference type="NCBI Taxonomy" id="2599293"/>
    <lineage>
        <taxon>Bacteria</taxon>
        <taxon>Bacillati</taxon>
        <taxon>Actinomycetota</taxon>
        <taxon>Actinomycetes</taxon>
        <taxon>Micrococcales</taxon>
        <taxon>Microbacteriaceae</taxon>
        <taxon>Humibacter</taxon>
    </lineage>
</organism>
<dbReference type="Pfam" id="PF00583">
    <property type="entry name" value="Acetyltransf_1"/>
    <property type="match status" value="1"/>
</dbReference>
<reference evidence="4 5" key="1">
    <citation type="submission" date="2019-07" db="EMBL/GenBank/DDBJ databases">
        <title>Full genome sequence of Humibacter sp. WJ7-1.</title>
        <authorList>
            <person name="Im W.-T."/>
        </authorList>
    </citation>
    <scope>NUCLEOTIDE SEQUENCE [LARGE SCALE GENOMIC DNA]</scope>
    <source>
        <strain evidence="4 5">WJ7-1</strain>
    </source>
</reference>
<gene>
    <name evidence="4" type="ORF">FPZ11_16590</name>
</gene>
<dbReference type="EMBL" id="CP042305">
    <property type="protein sequence ID" value="QDZ16163.1"/>
    <property type="molecule type" value="Genomic_DNA"/>
</dbReference>
<dbReference type="AlphaFoldDB" id="A0A5B8M6X8"/>
<dbReference type="InterPro" id="IPR050832">
    <property type="entry name" value="Bact_Acetyltransf"/>
</dbReference>
<dbReference type="InterPro" id="IPR000182">
    <property type="entry name" value="GNAT_dom"/>
</dbReference>
<dbReference type="KEGG" id="huw:FPZ11_16590"/>
<dbReference type="PROSITE" id="PS51186">
    <property type="entry name" value="GNAT"/>
    <property type="match status" value="1"/>
</dbReference>
<sequence length="184" mass="19680">MTSVVIRRATAADAESLASVAAVTFPLACPPGSTREAQDAFIAVHLSEPRFAEYLVDPQRVLFVAEEGGELVGYTMVVFGEPHDADAAAAITLRPAAELSKCYVLPGHHGAGVSARLMEASIDAAREAGAAGMWLGVNEENERAQRFYAKSGFERVGVKHFLVGEVLEDDYVYERALAPEAATR</sequence>
<dbReference type="Gene3D" id="3.40.630.30">
    <property type="match status" value="1"/>
</dbReference>
<dbReference type="PANTHER" id="PTHR43877">
    <property type="entry name" value="AMINOALKYLPHOSPHONATE N-ACETYLTRANSFERASE-RELATED-RELATED"/>
    <property type="match status" value="1"/>
</dbReference>
<dbReference type="InterPro" id="IPR016181">
    <property type="entry name" value="Acyl_CoA_acyltransferase"/>
</dbReference>
<dbReference type="RefSeq" id="WP_146322167.1">
    <property type="nucleotide sequence ID" value="NZ_CP042305.1"/>
</dbReference>
<dbReference type="SUPFAM" id="SSF55729">
    <property type="entry name" value="Acyl-CoA N-acyltransferases (Nat)"/>
    <property type="match status" value="1"/>
</dbReference>
<protein>
    <submittedName>
        <fullName evidence="4">GNAT family N-acetyltransferase</fullName>
    </submittedName>
</protein>
<accession>A0A5B8M6X8</accession>
<feature type="domain" description="N-acetyltransferase" evidence="3">
    <location>
        <begin position="4"/>
        <end position="178"/>
    </location>
</feature>
<keyword evidence="2" id="KW-0012">Acyltransferase</keyword>
<name>A0A5B8M6X8_9MICO</name>
<evidence type="ECO:0000256" key="1">
    <source>
        <dbReference type="ARBA" id="ARBA00022679"/>
    </source>
</evidence>
<evidence type="ECO:0000256" key="2">
    <source>
        <dbReference type="ARBA" id="ARBA00023315"/>
    </source>
</evidence>
<dbReference type="CDD" id="cd04301">
    <property type="entry name" value="NAT_SF"/>
    <property type="match status" value="1"/>
</dbReference>
<evidence type="ECO:0000259" key="3">
    <source>
        <dbReference type="PROSITE" id="PS51186"/>
    </source>
</evidence>
<dbReference type="Proteomes" id="UP000320216">
    <property type="component" value="Chromosome"/>
</dbReference>